<proteinExistence type="predicted"/>
<protein>
    <submittedName>
        <fullName evidence="1">Uncharacterized protein</fullName>
    </submittedName>
</protein>
<dbReference type="EMBL" id="LAZR01037857">
    <property type="protein sequence ID" value="KKL21091.1"/>
    <property type="molecule type" value="Genomic_DNA"/>
</dbReference>
<comment type="caution">
    <text evidence="1">The sequence shown here is derived from an EMBL/GenBank/DDBJ whole genome shotgun (WGS) entry which is preliminary data.</text>
</comment>
<reference evidence="1" key="1">
    <citation type="journal article" date="2015" name="Nature">
        <title>Complex archaea that bridge the gap between prokaryotes and eukaryotes.</title>
        <authorList>
            <person name="Spang A."/>
            <person name="Saw J.H."/>
            <person name="Jorgensen S.L."/>
            <person name="Zaremba-Niedzwiedzka K."/>
            <person name="Martijn J."/>
            <person name="Lind A.E."/>
            <person name="van Eijk R."/>
            <person name="Schleper C."/>
            <person name="Guy L."/>
            <person name="Ettema T.J."/>
        </authorList>
    </citation>
    <scope>NUCLEOTIDE SEQUENCE</scope>
</reference>
<name>A0A0F9DTS6_9ZZZZ</name>
<sequence length="29" mass="3272">VWYVVKQDTLVDKVEGIGTSHVTGNILHY</sequence>
<organism evidence="1">
    <name type="scientific">marine sediment metagenome</name>
    <dbReference type="NCBI Taxonomy" id="412755"/>
    <lineage>
        <taxon>unclassified sequences</taxon>
        <taxon>metagenomes</taxon>
        <taxon>ecological metagenomes</taxon>
    </lineage>
</organism>
<evidence type="ECO:0000313" key="1">
    <source>
        <dbReference type="EMBL" id="KKL21091.1"/>
    </source>
</evidence>
<feature type="non-terminal residue" evidence="1">
    <location>
        <position position="1"/>
    </location>
</feature>
<gene>
    <name evidence="1" type="ORF">LCGC14_2448950</name>
</gene>
<dbReference type="AlphaFoldDB" id="A0A0F9DTS6"/>
<accession>A0A0F9DTS6</accession>